<dbReference type="AlphaFoldDB" id="A0A2P5AW97"/>
<organism evidence="2 3">
    <name type="scientific">Parasponia andersonii</name>
    <name type="common">Sponia andersonii</name>
    <dbReference type="NCBI Taxonomy" id="3476"/>
    <lineage>
        <taxon>Eukaryota</taxon>
        <taxon>Viridiplantae</taxon>
        <taxon>Streptophyta</taxon>
        <taxon>Embryophyta</taxon>
        <taxon>Tracheophyta</taxon>
        <taxon>Spermatophyta</taxon>
        <taxon>Magnoliopsida</taxon>
        <taxon>eudicotyledons</taxon>
        <taxon>Gunneridae</taxon>
        <taxon>Pentapetalae</taxon>
        <taxon>rosids</taxon>
        <taxon>fabids</taxon>
        <taxon>Rosales</taxon>
        <taxon>Cannabaceae</taxon>
        <taxon>Parasponia</taxon>
    </lineage>
</organism>
<evidence type="ECO:0000313" key="2">
    <source>
        <dbReference type="EMBL" id="PON40771.1"/>
    </source>
</evidence>
<reference evidence="3" key="1">
    <citation type="submission" date="2016-06" db="EMBL/GenBank/DDBJ databases">
        <title>Parallel loss of symbiosis genes in relatives of nitrogen-fixing non-legume Parasponia.</title>
        <authorList>
            <person name="Van Velzen R."/>
            <person name="Holmer R."/>
            <person name="Bu F."/>
            <person name="Rutten L."/>
            <person name="Van Zeijl A."/>
            <person name="Liu W."/>
            <person name="Santuari L."/>
            <person name="Cao Q."/>
            <person name="Sharma T."/>
            <person name="Shen D."/>
            <person name="Roswanjaya Y."/>
            <person name="Wardhani T."/>
            <person name="Kalhor M.S."/>
            <person name="Jansen J."/>
            <person name="Van den Hoogen J."/>
            <person name="Gungor B."/>
            <person name="Hartog M."/>
            <person name="Hontelez J."/>
            <person name="Verver J."/>
            <person name="Yang W.-C."/>
            <person name="Schijlen E."/>
            <person name="Repin R."/>
            <person name="Schilthuizen M."/>
            <person name="Schranz E."/>
            <person name="Heidstra R."/>
            <person name="Miyata K."/>
            <person name="Fedorova E."/>
            <person name="Kohlen W."/>
            <person name="Bisseling T."/>
            <person name="Smit S."/>
            <person name="Geurts R."/>
        </authorList>
    </citation>
    <scope>NUCLEOTIDE SEQUENCE [LARGE SCALE GENOMIC DNA]</scope>
    <source>
        <strain evidence="3">cv. WU1-14</strain>
    </source>
</reference>
<dbReference type="OrthoDB" id="10371658at2759"/>
<proteinExistence type="predicted"/>
<name>A0A2P5AW97_PARAD</name>
<evidence type="ECO:0000313" key="3">
    <source>
        <dbReference type="Proteomes" id="UP000237105"/>
    </source>
</evidence>
<dbReference type="EMBL" id="JXTB01000432">
    <property type="protein sequence ID" value="PON40771.1"/>
    <property type="molecule type" value="Genomic_DNA"/>
</dbReference>
<keyword evidence="3" id="KW-1185">Reference proteome</keyword>
<gene>
    <name evidence="2" type="ORF">PanWU01x14_294620</name>
</gene>
<feature type="compositionally biased region" description="Basic and acidic residues" evidence="1">
    <location>
        <begin position="97"/>
        <end position="111"/>
    </location>
</feature>
<comment type="caution">
    <text evidence="2">The sequence shown here is derived from an EMBL/GenBank/DDBJ whole genome shotgun (WGS) entry which is preliminary data.</text>
</comment>
<evidence type="ECO:0000256" key="1">
    <source>
        <dbReference type="SAM" id="MobiDB-lite"/>
    </source>
</evidence>
<dbReference type="Proteomes" id="UP000237105">
    <property type="component" value="Unassembled WGS sequence"/>
</dbReference>
<protein>
    <submittedName>
        <fullName evidence="2">Uncharacterized protein</fullName>
    </submittedName>
</protein>
<accession>A0A2P5AW97</accession>
<sequence>MTTTKQTHKYKCDDAESKLHFENSFVSNFGTTTSEIQKKKINSNSNSIVRSQVRDICLSKQISNPSRLSKNLSPIERPEATPARHVEQAELGLGSAAEDRERRQRQARRDLRVYGVRESDAAVVPVPAGDGAGAGGDRTGGLLITHRLVNR</sequence>
<feature type="region of interest" description="Disordered" evidence="1">
    <location>
        <begin position="66"/>
        <end position="111"/>
    </location>
</feature>
<feature type="compositionally biased region" description="Basic and acidic residues" evidence="1">
    <location>
        <begin position="76"/>
        <end position="88"/>
    </location>
</feature>